<sequence>MEDISTLPAAAAVHRQHHVLGRGSKSTRRSTRNYIIRAAAKRYAQGNPDSSSPPLSCAQLGVDCSDRHVRELSPHAVGKPCDPANRRQHLHKTLAFYYDTHRDNPLVLNSKPSGPGRKEIGWSVDEGRDLARSNVPLPSDGSRIRHPTLEREEAFRDASTSKGNVRLRPAIPLIPGDEDAQIAELYRMGLLYDDQDAPSPTFDLNSIPHEEPVYSIRPAKRARKLNRARAHDPLHLNLSFTDLGSDGNISQYLVSAAPEPSSPADAARPVRHHSRQSSAGSAPLRVIYELESAQPSFDVDTSQPPDLVDDLLSDYDCFSESELDDVPSQREVHDSGGAAHPPSDAWVILGDDL</sequence>
<dbReference type="OrthoDB" id="5207704at2759"/>
<evidence type="ECO:0000313" key="2">
    <source>
        <dbReference type="EMBL" id="KEY72459.1"/>
    </source>
</evidence>
<name>A0A084B4I0_STACB</name>
<accession>A0A084B4I0</accession>
<protein>
    <submittedName>
        <fullName evidence="2">Uncharacterized protein</fullName>
    </submittedName>
</protein>
<keyword evidence="3" id="KW-1185">Reference proteome</keyword>
<dbReference type="AlphaFoldDB" id="A0A084B4I0"/>
<feature type="region of interest" description="Disordered" evidence="1">
    <location>
        <begin position="321"/>
        <end position="353"/>
    </location>
</feature>
<dbReference type="Proteomes" id="UP000028045">
    <property type="component" value="Unassembled WGS sequence"/>
</dbReference>
<feature type="compositionally biased region" description="Low complexity" evidence="1">
    <location>
        <begin position="257"/>
        <end position="267"/>
    </location>
</feature>
<proteinExistence type="predicted"/>
<evidence type="ECO:0000313" key="3">
    <source>
        <dbReference type="Proteomes" id="UP000028045"/>
    </source>
</evidence>
<dbReference type="EMBL" id="KL648087">
    <property type="protein sequence ID" value="KEY72459.1"/>
    <property type="molecule type" value="Genomic_DNA"/>
</dbReference>
<dbReference type="HOGENOM" id="CLU_067396_0_0_1"/>
<gene>
    <name evidence="2" type="ORF">S7711_05134</name>
</gene>
<feature type="region of interest" description="Disordered" evidence="1">
    <location>
        <begin position="257"/>
        <end position="283"/>
    </location>
</feature>
<evidence type="ECO:0000256" key="1">
    <source>
        <dbReference type="SAM" id="MobiDB-lite"/>
    </source>
</evidence>
<organism evidence="2 3">
    <name type="scientific">Stachybotrys chartarum (strain CBS 109288 / IBT 7711)</name>
    <name type="common">Toxic black mold</name>
    <name type="synonym">Stilbospora chartarum</name>
    <dbReference type="NCBI Taxonomy" id="1280523"/>
    <lineage>
        <taxon>Eukaryota</taxon>
        <taxon>Fungi</taxon>
        <taxon>Dikarya</taxon>
        <taxon>Ascomycota</taxon>
        <taxon>Pezizomycotina</taxon>
        <taxon>Sordariomycetes</taxon>
        <taxon>Hypocreomycetidae</taxon>
        <taxon>Hypocreales</taxon>
        <taxon>Stachybotryaceae</taxon>
        <taxon>Stachybotrys</taxon>
    </lineage>
</organism>
<reference evidence="2 3" key="1">
    <citation type="journal article" date="2014" name="BMC Genomics">
        <title>Comparative genome sequencing reveals chemotype-specific gene clusters in the toxigenic black mold Stachybotrys.</title>
        <authorList>
            <person name="Semeiks J."/>
            <person name="Borek D."/>
            <person name="Otwinowski Z."/>
            <person name="Grishin N.V."/>
        </authorList>
    </citation>
    <scope>NUCLEOTIDE SEQUENCE [LARGE SCALE GENOMIC DNA]</scope>
    <source>
        <strain evidence="3">CBS 109288 / IBT 7711</strain>
    </source>
</reference>